<dbReference type="EMBL" id="JAAMPJ010000012">
    <property type="protein sequence ID" value="NGY64200.1"/>
    <property type="molecule type" value="Genomic_DNA"/>
</dbReference>
<keyword evidence="3 6" id="KW-0479">Metal-binding</keyword>
<dbReference type="InterPro" id="IPR020843">
    <property type="entry name" value="ER"/>
</dbReference>
<feature type="domain" description="Enoyl reductase (ER)" evidence="7">
    <location>
        <begin position="8"/>
        <end position="339"/>
    </location>
</feature>
<protein>
    <submittedName>
        <fullName evidence="8">L-idonate 5-dehydrogenase</fullName>
    </submittedName>
</protein>
<name>A0A7C9W672_9PSEU</name>
<dbReference type="RefSeq" id="WP_166053241.1">
    <property type="nucleotide sequence ID" value="NZ_JAAMPJ010000012.1"/>
</dbReference>
<reference evidence="8 9" key="1">
    <citation type="submission" date="2020-03" db="EMBL/GenBank/DDBJ databases">
        <title>Isolation and identification of active actinomycetes.</title>
        <authorList>
            <person name="Sun X."/>
        </authorList>
    </citation>
    <scope>NUCLEOTIDE SEQUENCE [LARGE SCALE GENOMIC DNA]</scope>
    <source>
        <strain evidence="8 9">NEAU-D13</strain>
    </source>
</reference>
<evidence type="ECO:0000256" key="2">
    <source>
        <dbReference type="ARBA" id="ARBA00008072"/>
    </source>
</evidence>
<evidence type="ECO:0000256" key="5">
    <source>
        <dbReference type="ARBA" id="ARBA00023002"/>
    </source>
</evidence>
<dbReference type="GO" id="GO:0008270">
    <property type="term" value="F:zinc ion binding"/>
    <property type="evidence" value="ECO:0007669"/>
    <property type="project" value="InterPro"/>
</dbReference>
<comment type="similarity">
    <text evidence="2 6">Belongs to the zinc-containing alcohol dehydrogenase family.</text>
</comment>
<dbReference type="Gene3D" id="3.40.50.720">
    <property type="entry name" value="NAD(P)-binding Rossmann-like Domain"/>
    <property type="match status" value="1"/>
</dbReference>
<dbReference type="AlphaFoldDB" id="A0A7C9W672"/>
<accession>A0A7C9W672</accession>
<comment type="cofactor">
    <cofactor evidence="1 6">
        <name>Zn(2+)</name>
        <dbReference type="ChEBI" id="CHEBI:29105"/>
    </cofactor>
</comment>
<evidence type="ECO:0000256" key="3">
    <source>
        <dbReference type="ARBA" id="ARBA00022723"/>
    </source>
</evidence>
<dbReference type="InterPro" id="IPR011032">
    <property type="entry name" value="GroES-like_sf"/>
</dbReference>
<dbReference type="SUPFAM" id="SSF50129">
    <property type="entry name" value="GroES-like"/>
    <property type="match status" value="1"/>
</dbReference>
<evidence type="ECO:0000313" key="8">
    <source>
        <dbReference type="EMBL" id="NGY64200.1"/>
    </source>
</evidence>
<dbReference type="Pfam" id="PF08240">
    <property type="entry name" value="ADH_N"/>
    <property type="match status" value="1"/>
</dbReference>
<evidence type="ECO:0000313" key="9">
    <source>
        <dbReference type="Proteomes" id="UP000481360"/>
    </source>
</evidence>
<sequence>MWAVVAYGPGDLRVEQREVPEPGPGEVAVAVHYGGICGSDLHYWRHGAVGDFRLREPLVLGHEVSGVVREVGPGVDGVKVGAEVAVHPATPCDTCPQCRSDRRNICANTSYLGSAARFPHVQGGFAGVLVVPAAQVLPLPAGLDLRRAAVAEPASVAWHAVRRAGTLTGKRVLVTGAGPIGALVVAAARAAGADEIVVSDVHEAPLAVARQVGATTTVRVGTPEAVVLDDLRADVAIESSGAPAGFTTCLRAVDRGGTVVGLGLLPPGDSPIAANLLVTKEIRVLGSFRFDHEMSAVLAALAEDALPVDPVVTEVVPAPFAPSAFELAADPRNSCKVLLDFSGGLDE</sequence>
<evidence type="ECO:0000259" key="7">
    <source>
        <dbReference type="SMART" id="SM00829"/>
    </source>
</evidence>
<organism evidence="8 9">
    <name type="scientific">Lentzea alba</name>
    <dbReference type="NCBI Taxonomy" id="2714351"/>
    <lineage>
        <taxon>Bacteria</taxon>
        <taxon>Bacillati</taxon>
        <taxon>Actinomycetota</taxon>
        <taxon>Actinomycetes</taxon>
        <taxon>Pseudonocardiales</taxon>
        <taxon>Pseudonocardiaceae</taxon>
        <taxon>Lentzea</taxon>
    </lineage>
</organism>
<dbReference type="InterPro" id="IPR002328">
    <property type="entry name" value="ADH_Zn_CS"/>
</dbReference>
<comment type="caution">
    <text evidence="8">The sequence shown here is derived from an EMBL/GenBank/DDBJ whole genome shotgun (WGS) entry which is preliminary data.</text>
</comment>
<dbReference type="PANTHER" id="PTHR43161">
    <property type="entry name" value="SORBITOL DEHYDROGENASE"/>
    <property type="match status" value="1"/>
</dbReference>
<proteinExistence type="inferred from homology"/>
<evidence type="ECO:0000256" key="1">
    <source>
        <dbReference type="ARBA" id="ARBA00001947"/>
    </source>
</evidence>
<gene>
    <name evidence="8" type="ORF">G7043_35340</name>
</gene>
<keyword evidence="9" id="KW-1185">Reference proteome</keyword>
<dbReference type="SUPFAM" id="SSF51735">
    <property type="entry name" value="NAD(P)-binding Rossmann-fold domains"/>
    <property type="match status" value="1"/>
</dbReference>
<dbReference type="InterPro" id="IPR013154">
    <property type="entry name" value="ADH-like_N"/>
</dbReference>
<keyword evidence="5" id="KW-0560">Oxidoreductase</keyword>
<dbReference type="InterPro" id="IPR013149">
    <property type="entry name" value="ADH-like_C"/>
</dbReference>
<dbReference type="Proteomes" id="UP000481360">
    <property type="component" value="Unassembled WGS sequence"/>
</dbReference>
<evidence type="ECO:0000256" key="4">
    <source>
        <dbReference type="ARBA" id="ARBA00022833"/>
    </source>
</evidence>
<dbReference type="GO" id="GO:0016491">
    <property type="term" value="F:oxidoreductase activity"/>
    <property type="evidence" value="ECO:0007669"/>
    <property type="project" value="UniProtKB-KW"/>
</dbReference>
<dbReference type="Pfam" id="PF00107">
    <property type="entry name" value="ADH_zinc_N"/>
    <property type="match status" value="1"/>
</dbReference>
<dbReference type="Gene3D" id="3.90.180.10">
    <property type="entry name" value="Medium-chain alcohol dehydrogenases, catalytic domain"/>
    <property type="match status" value="1"/>
</dbReference>
<dbReference type="PANTHER" id="PTHR43161:SF9">
    <property type="entry name" value="SORBITOL DEHYDROGENASE"/>
    <property type="match status" value="1"/>
</dbReference>
<dbReference type="PROSITE" id="PS00059">
    <property type="entry name" value="ADH_ZINC"/>
    <property type="match status" value="1"/>
</dbReference>
<dbReference type="InterPro" id="IPR036291">
    <property type="entry name" value="NAD(P)-bd_dom_sf"/>
</dbReference>
<evidence type="ECO:0000256" key="6">
    <source>
        <dbReference type="RuleBase" id="RU361277"/>
    </source>
</evidence>
<dbReference type="CDD" id="cd08232">
    <property type="entry name" value="idonate-5-DH"/>
    <property type="match status" value="1"/>
</dbReference>
<dbReference type="SMART" id="SM00829">
    <property type="entry name" value="PKS_ER"/>
    <property type="match status" value="1"/>
</dbReference>
<keyword evidence="4 6" id="KW-0862">Zinc</keyword>